<proteinExistence type="predicted"/>
<keyword evidence="4" id="KW-1185">Reference proteome</keyword>
<evidence type="ECO:0000256" key="2">
    <source>
        <dbReference type="SAM" id="SignalP"/>
    </source>
</evidence>
<accession>A0ABY4HRT5</accession>
<reference evidence="3" key="2">
    <citation type="submission" date="2022-04" db="EMBL/GenBank/DDBJ databases">
        <title>Complete Genome Sequence of Flavobacterium sediminilitoris YSM-43, Isolated from a Tidal Sediment.</title>
        <authorList>
            <person name="Lee P.A."/>
        </authorList>
    </citation>
    <scope>NUCLEOTIDE SEQUENCE</scope>
    <source>
        <strain evidence="3">YSM-43</strain>
    </source>
</reference>
<dbReference type="InterPro" id="IPR019861">
    <property type="entry name" value="PorP/SprF_Bacteroidetes"/>
</dbReference>
<feature type="compositionally biased region" description="Basic and acidic residues" evidence="1">
    <location>
        <begin position="332"/>
        <end position="348"/>
    </location>
</feature>
<protein>
    <submittedName>
        <fullName evidence="3">PorP/SprF family type IX secretion system membrane protein</fullName>
    </submittedName>
</protein>
<feature type="signal peptide" evidence="2">
    <location>
        <begin position="1"/>
        <end position="23"/>
    </location>
</feature>
<feature type="region of interest" description="Disordered" evidence="1">
    <location>
        <begin position="411"/>
        <end position="681"/>
    </location>
</feature>
<dbReference type="Pfam" id="PF11751">
    <property type="entry name" value="PorP_SprF"/>
    <property type="match status" value="1"/>
</dbReference>
<keyword evidence="2" id="KW-0732">Signal</keyword>
<feature type="region of interest" description="Disordered" evidence="1">
    <location>
        <begin position="900"/>
        <end position="922"/>
    </location>
</feature>
<evidence type="ECO:0000256" key="1">
    <source>
        <dbReference type="SAM" id="MobiDB-lite"/>
    </source>
</evidence>
<feature type="compositionally biased region" description="Basic and acidic residues" evidence="1">
    <location>
        <begin position="411"/>
        <end position="514"/>
    </location>
</feature>
<evidence type="ECO:0000313" key="3">
    <source>
        <dbReference type="EMBL" id="UOX34897.1"/>
    </source>
</evidence>
<dbReference type="NCBIfam" id="TIGR03519">
    <property type="entry name" value="T9SS_PorP_fam"/>
    <property type="match status" value="1"/>
</dbReference>
<dbReference type="RefSeq" id="WP_246917978.1">
    <property type="nucleotide sequence ID" value="NZ_CP090145.1"/>
</dbReference>
<sequence>MKKIHLGIILCMLFSVTFSQENAYSSFDVTLNNSIKLNRFLINPAFSYSREVAPSLNLANKRQWVKFEDSPVLYLLNYQGRLSNESRFAIGVYSQSIGLLKNNGGVINYAYNVPMQNETNLTFGINAYFSSSNFDINRVITESPEPLLINQGATAFVNIKPGINLNINNFDIGISANNIVSYNLSTSESVQDNNSATFSGHLMYTKELSSYYNILDGSNFSGMLQVENRKDGTGISGSFLLDQEELGWLEAGYNTFRGANAGIGVAISKKFLIGYSYNLSINNSLFFGSSHEFSLSYKFTNYNDSYNFRKRAQKLRDKKAAKQPVSTPKNNSGEDRLAKEAARKEKIEQNRLAREEAIKAKAEKDRLAKEAIENARLERERLAKEAEVKPKEEVLPVDNIEAEKDRLAKEAAAKAQAEKDRLAKEAAAKAQAEKDRLAKEAAAKAQAEKDRLAKEAAAKAQAEKDRLAKEAAAKAQAEKDRLAKEAAAKAQAEKDRLAKEAAAKAQAEKDRLAKEVAAAESQAEKDRLAKEAAAKAQAEKERLAREAAEAQAEKDRLAKEAAAKAQAEKERLAREASEAQAEKDRLAKEAAAKAQAEKERLAREASEAQAEKDRLAKEAAAKAQAEKERLAREASEAQAEKDRLAKEAAAKAQAEKERLAREASEAQAEKDRLAKEAAAKAQAEKERLARLALEAQAEKDRLAKSNLSVEDKISSIETKLNVSNKVLDNYKREIAQKTKNSDNLIKRLDSIVKERDLDLKAYISENDPNSKSVQRKFVSTTQQNAQLNAIKSEIASNKKVFDDLISDFESANKVRLEQLKKNGVSDEDAKLLNQYYQSVIDDLKNKRQQYIQFEKIADDRIKKINADKEEERLKRIKRAEYDSEQQRILNDQKSLEDIKNSTAQNSNANSGNTTEQEETSSNDISIIQKLNGVESGYYVVLGKYKNIAERDAFVRQVVAGGGTSVTLFYNIYDATYYVYIDKFDDLSSAVKATQARGTKSYNKKMSIVKVE</sequence>
<reference evidence="3" key="1">
    <citation type="submission" date="2021-12" db="EMBL/GenBank/DDBJ databases">
        <authorList>
            <person name="Cha I.-T."/>
            <person name="Lee K.-E."/>
            <person name="Park S.-J."/>
        </authorList>
    </citation>
    <scope>NUCLEOTIDE SEQUENCE</scope>
    <source>
        <strain evidence="3">YSM-43</strain>
    </source>
</reference>
<organism evidence="3 4">
    <name type="scientific">Flavobacterium sediminilitoris</name>
    <dbReference type="NCBI Taxonomy" id="2024526"/>
    <lineage>
        <taxon>Bacteria</taxon>
        <taxon>Pseudomonadati</taxon>
        <taxon>Bacteroidota</taxon>
        <taxon>Flavobacteriia</taxon>
        <taxon>Flavobacteriales</taxon>
        <taxon>Flavobacteriaceae</taxon>
        <taxon>Flavobacterium</taxon>
    </lineage>
</organism>
<feature type="compositionally biased region" description="Basic and acidic residues" evidence="1">
    <location>
        <begin position="522"/>
        <end position="681"/>
    </location>
</feature>
<name>A0ABY4HRT5_9FLAO</name>
<feature type="region of interest" description="Disordered" evidence="1">
    <location>
        <begin position="317"/>
        <end position="348"/>
    </location>
</feature>
<evidence type="ECO:0000313" key="4">
    <source>
        <dbReference type="Proteomes" id="UP000830454"/>
    </source>
</evidence>
<gene>
    <name evidence="3" type="ORF">LXD69_05140</name>
</gene>
<feature type="chain" id="PRO_5045817940" evidence="2">
    <location>
        <begin position="24"/>
        <end position="1011"/>
    </location>
</feature>
<dbReference type="EMBL" id="CP090145">
    <property type="protein sequence ID" value="UOX34897.1"/>
    <property type="molecule type" value="Genomic_DNA"/>
</dbReference>
<feature type="compositionally biased region" description="Polar residues" evidence="1">
    <location>
        <begin position="900"/>
        <end position="914"/>
    </location>
</feature>
<dbReference type="Proteomes" id="UP000830454">
    <property type="component" value="Chromosome"/>
</dbReference>